<dbReference type="RefSeq" id="WP_060591134.1">
    <property type="nucleotide sequence ID" value="NZ_CP031418.1"/>
</dbReference>
<dbReference type="InterPro" id="IPR029069">
    <property type="entry name" value="HotDog_dom_sf"/>
</dbReference>
<dbReference type="Gene3D" id="3.10.129.10">
    <property type="entry name" value="Hotdog Thioesterase"/>
    <property type="match status" value="1"/>
</dbReference>
<organism evidence="1 2">
    <name type="scientific">Nocardia farcinica</name>
    <dbReference type="NCBI Taxonomy" id="37329"/>
    <lineage>
        <taxon>Bacteria</taxon>
        <taxon>Bacillati</taxon>
        <taxon>Actinomycetota</taxon>
        <taxon>Actinomycetes</taxon>
        <taxon>Mycobacteriales</taxon>
        <taxon>Nocardiaceae</taxon>
        <taxon>Nocardia</taxon>
    </lineage>
</organism>
<accession>A0A0H5NHA7</accession>
<protein>
    <recommendedName>
        <fullName evidence="3">Thioesterase domain-containing protein</fullName>
    </recommendedName>
</protein>
<proteinExistence type="predicted"/>
<sequence length="239" mass="24727">MTNSTTTTLTLSAAENALPGMSNGGFACGAFAGLVGGTATVVLRHGVPLAVPLTATGDGTKAAVTHGDTLLATAAAVEPFVLEPPVRASIDQAEHARRSHPMRGIEHPLSDCVVCGPDRDDGLRVTSGPLPGHPDVLASPFVPTERFAVAGVVRAAAVWGALDCPSYPAAAMRERRFCLLGSLTAHQRRPIEVGEELICLGWTLDAGNRSIRTASAIIDGSGAVVASARAVWVELRRQP</sequence>
<dbReference type="KEGG" id="nfr:ERS450000_01261"/>
<evidence type="ECO:0000313" key="1">
    <source>
        <dbReference type="EMBL" id="CRY75300.1"/>
    </source>
</evidence>
<gene>
    <name evidence="1" type="ORF">ERS450000_01261</name>
</gene>
<evidence type="ECO:0000313" key="2">
    <source>
        <dbReference type="Proteomes" id="UP000057820"/>
    </source>
</evidence>
<dbReference type="SUPFAM" id="SSF54637">
    <property type="entry name" value="Thioesterase/thiol ester dehydrase-isomerase"/>
    <property type="match status" value="1"/>
</dbReference>
<reference evidence="2" key="1">
    <citation type="submission" date="2015-03" db="EMBL/GenBank/DDBJ databases">
        <authorList>
            <consortium name="Pathogen Informatics"/>
        </authorList>
    </citation>
    <scope>NUCLEOTIDE SEQUENCE [LARGE SCALE GENOMIC DNA]</scope>
    <source>
        <strain evidence="2">NCTC11134</strain>
    </source>
</reference>
<evidence type="ECO:0008006" key="3">
    <source>
        <dbReference type="Google" id="ProtNLM"/>
    </source>
</evidence>
<dbReference type="AlphaFoldDB" id="A0A0H5NHA7"/>
<dbReference type="Proteomes" id="UP000057820">
    <property type="component" value="Chromosome 1"/>
</dbReference>
<dbReference type="EMBL" id="LN868938">
    <property type="protein sequence ID" value="CRY75300.1"/>
    <property type="molecule type" value="Genomic_DNA"/>
</dbReference>
<name>A0A0H5NHA7_NOCFR</name>